<protein>
    <submittedName>
        <fullName evidence="2">Uncharacterized protein</fullName>
    </submittedName>
</protein>
<accession>A0A8S9IJQ7</accession>
<dbReference type="AlphaFoldDB" id="A0A8S9IJQ7"/>
<feature type="compositionally biased region" description="Basic and acidic residues" evidence="1">
    <location>
        <begin position="22"/>
        <end position="34"/>
    </location>
</feature>
<sequence>MLDSDRNRSKIYRAPATTKTEGGGRDWKTEEKTGTEATSIEVVLKRQKTEQYGGSTFTVYFPAPVHRRPP</sequence>
<gene>
    <name evidence="2" type="ORF">F2Q70_00005512</name>
</gene>
<evidence type="ECO:0000256" key="1">
    <source>
        <dbReference type="SAM" id="MobiDB-lite"/>
    </source>
</evidence>
<name>A0A8S9IJQ7_BRACR</name>
<reference evidence="2" key="1">
    <citation type="submission" date="2019-12" db="EMBL/GenBank/DDBJ databases">
        <title>Genome sequencing and annotation of Brassica cretica.</title>
        <authorList>
            <person name="Studholme D.J."/>
            <person name="Sarris P.F."/>
        </authorList>
    </citation>
    <scope>NUCLEOTIDE SEQUENCE</scope>
    <source>
        <strain evidence="2">PFS-102/07</strain>
        <tissue evidence="2">Leaf</tissue>
    </source>
</reference>
<proteinExistence type="predicted"/>
<dbReference type="EMBL" id="QGKY02001015">
    <property type="protein sequence ID" value="KAF2570004.1"/>
    <property type="molecule type" value="Genomic_DNA"/>
</dbReference>
<evidence type="ECO:0000313" key="2">
    <source>
        <dbReference type="EMBL" id="KAF2570004.1"/>
    </source>
</evidence>
<comment type="caution">
    <text evidence="2">The sequence shown here is derived from an EMBL/GenBank/DDBJ whole genome shotgun (WGS) entry which is preliminary data.</text>
</comment>
<feature type="region of interest" description="Disordered" evidence="1">
    <location>
        <begin position="1"/>
        <end position="36"/>
    </location>
</feature>
<organism evidence="2">
    <name type="scientific">Brassica cretica</name>
    <name type="common">Mustard</name>
    <dbReference type="NCBI Taxonomy" id="69181"/>
    <lineage>
        <taxon>Eukaryota</taxon>
        <taxon>Viridiplantae</taxon>
        <taxon>Streptophyta</taxon>
        <taxon>Embryophyta</taxon>
        <taxon>Tracheophyta</taxon>
        <taxon>Spermatophyta</taxon>
        <taxon>Magnoliopsida</taxon>
        <taxon>eudicotyledons</taxon>
        <taxon>Gunneridae</taxon>
        <taxon>Pentapetalae</taxon>
        <taxon>rosids</taxon>
        <taxon>malvids</taxon>
        <taxon>Brassicales</taxon>
        <taxon>Brassicaceae</taxon>
        <taxon>Brassiceae</taxon>
        <taxon>Brassica</taxon>
    </lineage>
</organism>